<evidence type="ECO:0000313" key="3">
    <source>
        <dbReference type="Proteomes" id="UP001595741"/>
    </source>
</evidence>
<dbReference type="PROSITE" id="PS51257">
    <property type="entry name" value="PROKAR_LIPOPROTEIN"/>
    <property type="match status" value="1"/>
</dbReference>
<accession>A0ABV7RG37</accession>
<gene>
    <name evidence="2" type="ORF">ACFOLG_09400</name>
</gene>
<name>A0ABV7RG37_9NEIS</name>
<reference evidence="3" key="1">
    <citation type="journal article" date="2019" name="Int. J. Syst. Evol. Microbiol.">
        <title>The Global Catalogue of Microorganisms (GCM) 10K type strain sequencing project: providing services to taxonomists for standard genome sequencing and annotation.</title>
        <authorList>
            <consortium name="The Broad Institute Genomics Platform"/>
            <consortium name="The Broad Institute Genome Sequencing Center for Infectious Disease"/>
            <person name="Wu L."/>
            <person name="Ma J."/>
        </authorList>
    </citation>
    <scope>NUCLEOTIDE SEQUENCE [LARGE SCALE GENOMIC DNA]</scope>
    <source>
        <strain evidence="3">KCTC 42742</strain>
    </source>
</reference>
<comment type="caution">
    <text evidence="2">The sequence shown here is derived from an EMBL/GenBank/DDBJ whole genome shotgun (WGS) entry which is preliminary data.</text>
</comment>
<keyword evidence="3" id="KW-1185">Reference proteome</keyword>
<evidence type="ECO:0008006" key="4">
    <source>
        <dbReference type="Google" id="ProtNLM"/>
    </source>
</evidence>
<feature type="compositionally biased region" description="Basic residues" evidence="1">
    <location>
        <begin position="353"/>
        <end position="364"/>
    </location>
</feature>
<feature type="region of interest" description="Disordered" evidence="1">
    <location>
        <begin position="323"/>
        <end position="364"/>
    </location>
</feature>
<dbReference type="Proteomes" id="UP001595741">
    <property type="component" value="Unassembled WGS sequence"/>
</dbReference>
<protein>
    <recommendedName>
        <fullName evidence="4">Lipoprotein</fullName>
    </recommendedName>
</protein>
<evidence type="ECO:0000256" key="1">
    <source>
        <dbReference type="SAM" id="MobiDB-lite"/>
    </source>
</evidence>
<feature type="compositionally biased region" description="Low complexity" evidence="1">
    <location>
        <begin position="338"/>
        <end position="352"/>
    </location>
</feature>
<dbReference type="EMBL" id="JBHRXN010000026">
    <property type="protein sequence ID" value="MFC3532402.1"/>
    <property type="molecule type" value="Genomic_DNA"/>
</dbReference>
<evidence type="ECO:0000313" key="2">
    <source>
        <dbReference type="EMBL" id="MFC3532402.1"/>
    </source>
</evidence>
<organism evidence="2 3">
    <name type="scientific">Vogesella facilis</name>
    <dbReference type="NCBI Taxonomy" id="1655232"/>
    <lineage>
        <taxon>Bacteria</taxon>
        <taxon>Pseudomonadati</taxon>
        <taxon>Pseudomonadota</taxon>
        <taxon>Betaproteobacteria</taxon>
        <taxon>Neisseriales</taxon>
        <taxon>Chromobacteriaceae</taxon>
        <taxon>Vogesella</taxon>
    </lineage>
</organism>
<dbReference type="RefSeq" id="WP_386091128.1">
    <property type="nucleotide sequence ID" value="NZ_JBHRXN010000026.1"/>
</dbReference>
<proteinExistence type="predicted"/>
<sequence>MPILTRTFPLLAAALLLAGCASSPLEGKRADQAAIYTLYHHTAEAAYNFQGESRVTSLQLPGKSSAEQQALLQELAASFRFQYSGAVDMTQRRIELIPTLRFTRPQAEAWVRLPLQLQLDTLTLYVDGSVADLMFPSLKHKLVQFQLPQDKLKDMPVAAVLAEVPDIVQRVYAAVEQRAYSFQPLTAADRQRGAQYRIRLTLDPVADRVLTRQMVTELVASIKRHSDNQDVQAFADGLAGLAASEPLRLQSESQTELLVSRQGKLLAMEEQRSMAAGGEEGMKLGLLTQLNISNSGKPVFSLQPTAANVVDYRNVALPDWLQPHKAEEPEAEAEEVDAAAAPEPMAVLPAVKPAHKPRKPRKKS</sequence>